<dbReference type="GO" id="GO:0008233">
    <property type="term" value="F:peptidase activity"/>
    <property type="evidence" value="ECO:0007669"/>
    <property type="project" value="UniProtKB-KW"/>
</dbReference>
<evidence type="ECO:0000313" key="6">
    <source>
        <dbReference type="EMBL" id="MFC6017533.1"/>
    </source>
</evidence>
<accession>A0ABW1K928</accession>
<comment type="caution">
    <text evidence="6">The sequence shown here is derived from an EMBL/GenBank/DDBJ whole genome shotgun (WGS) entry which is preliminary data.</text>
</comment>
<sequence length="287" mass="28004">MTTAVGGGADVRTPASATEEPKSRWRPTRLRRKALIGAALVWAVAITAVVFLRGADGREAPGAVAPSAAPSASEGPLSVTQVYRTLLPSVVLIRTTVSGKSAGSAATMAESAIGTGVIVNADGTILTAAHVVDGADKVTVTYADGTESTAVVASADARQDVATLAPATLPETLVPAVLGGGTAVGDDVVAIGNPLGLTASTTSGVVSGLNREARSGAAEISGLIQFDAAVNPGSSGGPLANDRGQVVGVVVALANPTEAGTFIGIGFAVPIGAALGAGEGEGRVPPL</sequence>
<keyword evidence="5" id="KW-1133">Transmembrane helix</keyword>
<reference evidence="7" key="1">
    <citation type="journal article" date="2019" name="Int. J. Syst. Evol. Microbiol.">
        <title>The Global Catalogue of Microorganisms (GCM) 10K type strain sequencing project: providing services to taxonomists for standard genome sequencing and annotation.</title>
        <authorList>
            <consortium name="The Broad Institute Genomics Platform"/>
            <consortium name="The Broad Institute Genome Sequencing Center for Infectious Disease"/>
            <person name="Wu L."/>
            <person name="Ma J."/>
        </authorList>
    </citation>
    <scope>NUCLEOTIDE SEQUENCE [LARGE SCALE GENOMIC DNA]</scope>
    <source>
        <strain evidence="7">ZS-35-S2</strain>
    </source>
</reference>
<dbReference type="EMBL" id="JBHSPR010000010">
    <property type="protein sequence ID" value="MFC6017533.1"/>
    <property type="molecule type" value="Genomic_DNA"/>
</dbReference>
<dbReference type="SUPFAM" id="SSF50494">
    <property type="entry name" value="Trypsin-like serine proteases"/>
    <property type="match status" value="1"/>
</dbReference>
<dbReference type="PANTHER" id="PTHR43343">
    <property type="entry name" value="PEPTIDASE S12"/>
    <property type="match status" value="1"/>
</dbReference>
<feature type="region of interest" description="Disordered" evidence="4">
    <location>
        <begin position="1"/>
        <end position="25"/>
    </location>
</feature>
<evidence type="ECO:0000313" key="7">
    <source>
        <dbReference type="Proteomes" id="UP001596203"/>
    </source>
</evidence>
<organism evidence="6 7">
    <name type="scientific">Plantactinospora solaniradicis</name>
    <dbReference type="NCBI Taxonomy" id="1723736"/>
    <lineage>
        <taxon>Bacteria</taxon>
        <taxon>Bacillati</taxon>
        <taxon>Actinomycetota</taxon>
        <taxon>Actinomycetes</taxon>
        <taxon>Micromonosporales</taxon>
        <taxon>Micromonosporaceae</taxon>
        <taxon>Plantactinospora</taxon>
    </lineage>
</organism>
<dbReference type="Proteomes" id="UP001596203">
    <property type="component" value="Unassembled WGS sequence"/>
</dbReference>
<evidence type="ECO:0000256" key="3">
    <source>
        <dbReference type="ARBA" id="ARBA00022801"/>
    </source>
</evidence>
<feature type="transmembrane region" description="Helical" evidence="5">
    <location>
        <begin position="34"/>
        <end position="52"/>
    </location>
</feature>
<dbReference type="InterPro" id="IPR043504">
    <property type="entry name" value="Peptidase_S1_PA_chymotrypsin"/>
</dbReference>
<evidence type="ECO:0000256" key="1">
    <source>
        <dbReference type="ARBA" id="ARBA00010541"/>
    </source>
</evidence>
<keyword evidence="2 6" id="KW-0645">Protease</keyword>
<dbReference type="InterPro" id="IPR009003">
    <property type="entry name" value="Peptidase_S1_PA"/>
</dbReference>
<evidence type="ECO:0000256" key="4">
    <source>
        <dbReference type="SAM" id="MobiDB-lite"/>
    </source>
</evidence>
<dbReference type="Pfam" id="PF13365">
    <property type="entry name" value="Trypsin_2"/>
    <property type="match status" value="1"/>
</dbReference>
<evidence type="ECO:0000256" key="5">
    <source>
        <dbReference type="SAM" id="Phobius"/>
    </source>
</evidence>
<keyword evidence="5" id="KW-0812">Transmembrane</keyword>
<dbReference type="PANTHER" id="PTHR43343:SF3">
    <property type="entry name" value="PROTEASE DO-LIKE 8, CHLOROPLASTIC"/>
    <property type="match status" value="1"/>
</dbReference>
<dbReference type="InterPro" id="IPR001940">
    <property type="entry name" value="Peptidase_S1C"/>
</dbReference>
<keyword evidence="7" id="KW-1185">Reference proteome</keyword>
<gene>
    <name evidence="6" type="ORF">ACFP2T_15125</name>
</gene>
<protein>
    <submittedName>
        <fullName evidence="6">S1C family serine protease</fullName>
        <ecNumber evidence="6">3.4.21.-</ecNumber>
    </submittedName>
</protein>
<dbReference type="GO" id="GO:0006508">
    <property type="term" value="P:proteolysis"/>
    <property type="evidence" value="ECO:0007669"/>
    <property type="project" value="UniProtKB-KW"/>
</dbReference>
<proteinExistence type="inferred from homology"/>
<dbReference type="PRINTS" id="PR00834">
    <property type="entry name" value="PROTEASES2C"/>
</dbReference>
<comment type="similarity">
    <text evidence="1">Belongs to the peptidase S1C family.</text>
</comment>
<dbReference type="Gene3D" id="2.40.10.10">
    <property type="entry name" value="Trypsin-like serine proteases"/>
    <property type="match status" value="2"/>
</dbReference>
<dbReference type="RefSeq" id="WP_377421848.1">
    <property type="nucleotide sequence ID" value="NZ_JBHSPR010000010.1"/>
</dbReference>
<evidence type="ECO:0000256" key="2">
    <source>
        <dbReference type="ARBA" id="ARBA00022670"/>
    </source>
</evidence>
<dbReference type="EC" id="3.4.21.-" evidence="6"/>
<name>A0ABW1K928_9ACTN</name>
<dbReference type="InterPro" id="IPR051201">
    <property type="entry name" value="Chloro_Bact_Ser_Proteases"/>
</dbReference>
<keyword evidence="3 6" id="KW-0378">Hydrolase</keyword>
<keyword evidence="5" id="KW-0472">Membrane</keyword>